<dbReference type="AlphaFoldDB" id="A0A829YJY9"/>
<sequence length="71" mass="7951">MQGGQTWHIGPDEIQRDLDRFLRYYSIERSHQGYLLKGRTPAPALMDALAIGELSDIVLSEEVNQPLPTAA</sequence>
<gene>
    <name evidence="1" type="ORF">GCM10011487_57240</name>
</gene>
<name>A0A829YJY9_9GAMM</name>
<organism evidence="1 2">
    <name type="scientific">Steroidobacter agaridevorans</name>
    <dbReference type="NCBI Taxonomy" id="2695856"/>
    <lineage>
        <taxon>Bacteria</taxon>
        <taxon>Pseudomonadati</taxon>
        <taxon>Pseudomonadota</taxon>
        <taxon>Gammaproteobacteria</taxon>
        <taxon>Steroidobacterales</taxon>
        <taxon>Steroidobacteraceae</taxon>
        <taxon>Steroidobacter</taxon>
    </lineage>
</organism>
<accession>A0A829YJY9</accession>
<keyword evidence="2" id="KW-1185">Reference proteome</keyword>
<evidence type="ECO:0000313" key="1">
    <source>
        <dbReference type="EMBL" id="GFE83724.1"/>
    </source>
</evidence>
<evidence type="ECO:0000313" key="2">
    <source>
        <dbReference type="Proteomes" id="UP000445000"/>
    </source>
</evidence>
<reference evidence="2" key="1">
    <citation type="submission" date="2020-01" db="EMBL/GenBank/DDBJ databases">
        <title>'Steroidobacter agaridevorans' sp. nov., agar-degrading bacteria isolated from rhizosphere soils.</title>
        <authorList>
            <person name="Ikenaga M."/>
            <person name="Kataoka M."/>
            <person name="Murouchi A."/>
            <person name="Katsuragi S."/>
            <person name="Sakai M."/>
        </authorList>
    </citation>
    <scope>NUCLEOTIDE SEQUENCE [LARGE SCALE GENOMIC DNA]</scope>
    <source>
        <strain evidence="2">YU21-B</strain>
    </source>
</reference>
<dbReference type="EMBL" id="BLJN01000006">
    <property type="protein sequence ID" value="GFE83724.1"/>
    <property type="molecule type" value="Genomic_DNA"/>
</dbReference>
<proteinExistence type="predicted"/>
<protein>
    <submittedName>
        <fullName evidence="1">Uncharacterized protein</fullName>
    </submittedName>
</protein>
<comment type="caution">
    <text evidence="1">The sequence shown here is derived from an EMBL/GenBank/DDBJ whole genome shotgun (WGS) entry which is preliminary data.</text>
</comment>
<dbReference type="Proteomes" id="UP000445000">
    <property type="component" value="Unassembled WGS sequence"/>
</dbReference>